<keyword evidence="6" id="KW-1185">Reference proteome</keyword>
<dbReference type="Proteomes" id="UP000502677">
    <property type="component" value="Chromosome"/>
</dbReference>
<dbReference type="PROSITE" id="PS01124">
    <property type="entry name" value="HTH_ARAC_FAMILY_2"/>
    <property type="match status" value="1"/>
</dbReference>
<keyword evidence="3" id="KW-0804">Transcription</keyword>
<gene>
    <name evidence="5" type="ORF">G7068_12505</name>
</gene>
<dbReference type="PANTHER" id="PTHR46796:SF7">
    <property type="entry name" value="ARAC FAMILY TRANSCRIPTIONAL REGULATOR"/>
    <property type="match status" value="1"/>
</dbReference>
<feature type="domain" description="HTH araC/xylS-type" evidence="4">
    <location>
        <begin position="205"/>
        <end position="302"/>
    </location>
</feature>
<dbReference type="SUPFAM" id="SSF46689">
    <property type="entry name" value="Homeodomain-like"/>
    <property type="match status" value="2"/>
</dbReference>
<name>A0A6G7XHG9_9MICO</name>
<dbReference type="Gene3D" id="1.10.10.60">
    <property type="entry name" value="Homeodomain-like"/>
    <property type="match status" value="2"/>
</dbReference>
<dbReference type="InterPro" id="IPR018062">
    <property type="entry name" value="HTH_AraC-typ_CS"/>
</dbReference>
<dbReference type="SMART" id="SM00342">
    <property type="entry name" value="HTH_ARAC"/>
    <property type="match status" value="1"/>
</dbReference>
<dbReference type="GO" id="GO:0003700">
    <property type="term" value="F:DNA-binding transcription factor activity"/>
    <property type="evidence" value="ECO:0007669"/>
    <property type="project" value="InterPro"/>
</dbReference>
<dbReference type="AlphaFoldDB" id="A0A6G7XHG9"/>
<dbReference type="InterPro" id="IPR009057">
    <property type="entry name" value="Homeodomain-like_sf"/>
</dbReference>
<dbReference type="InterPro" id="IPR050204">
    <property type="entry name" value="AraC_XylS_family_regulators"/>
</dbReference>
<sequence length="305" mass="32640">MSSLTLFDTTVSSAHDGSAAVPQTRHSDSAIDRVLSGIDANLIRQHRVVVHPEEVITIPKGSVTLVYVISGALGVDRFAQETSYTSGDALLFTGRQSHSLRFSNPAFIFVSSLDFTESAAHLLNLLPDTITVRNLLESEPAIAALASQLGPNLSDNKDLCANQLGGSVVCKMMANTVLVTVIRAWVLRGCAPDGWPSSTNDPYLDRVVEAVNADPSKEWTLDTLARAGAMSRSSFAERFRAATGVSPANYVAEVRIRSAQKLLAEGIGVSEAARLSGYGSDDGFSRAFRRHVGKTPSAWRTALAH</sequence>
<evidence type="ECO:0000259" key="4">
    <source>
        <dbReference type="PROSITE" id="PS01124"/>
    </source>
</evidence>
<accession>A0A6G7XHG9</accession>
<dbReference type="PROSITE" id="PS00041">
    <property type="entry name" value="HTH_ARAC_FAMILY_1"/>
    <property type="match status" value="1"/>
</dbReference>
<proteinExistence type="predicted"/>
<evidence type="ECO:0000256" key="1">
    <source>
        <dbReference type="ARBA" id="ARBA00023015"/>
    </source>
</evidence>
<keyword evidence="2" id="KW-0238">DNA-binding</keyword>
<dbReference type="PANTHER" id="PTHR46796">
    <property type="entry name" value="HTH-TYPE TRANSCRIPTIONAL ACTIVATOR RHAS-RELATED"/>
    <property type="match status" value="1"/>
</dbReference>
<organism evidence="5 6">
    <name type="scientific">Leucobacter viscericola</name>
    <dbReference type="NCBI Taxonomy" id="2714935"/>
    <lineage>
        <taxon>Bacteria</taxon>
        <taxon>Bacillati</taxon>
        <taxon>Actinomycetota</taxon>
        <taxon>Actinomycetes</taxon>
        <taxon>Micrococcales</taxon>
        <taxon>Microbacteriaceae</taxon>
        <taxon>Leucobacter</taxon>
    </lineage>
</organism>
<evidence type="ECO:0000256" key="2">
    <source>
        <dbReference type="ARBA" id="ARBA00023125"/>
    </source>
</evidence>
<keyword evidence="1" id="KW-0805">Transcription regulation</keyword>
<evidence type="ECO:0000313" key="6">
    <source>
        <dbReference type="Proteomes" id="UP000502677"/>
    </source>
</evidence>
<evidence type="ECO:0000256" key="3">
    <source>
        <dbReference type="ARBA" id="ARBA00023163"/>
    </source>
</evidence>
<evidence type="ECO:0000313" key="5">
    <source>
        <dbReference type="EMBL" id="QIK63926.1"/>
    </source>
</evidence>
<dbReference type="InterPro" id="IPR018060">
    <property type="entry name" value="HTH_AraC"/>
</dbReference>
<dbReference type="RefSeq" id="WP_166292266.1">
    <property type="nucleotide sequence ID" value="NZ_CP049863.1"/>
</dbReference>
<reference evidence="5 6" key="1">
    <citation type="submission" date="2020-03" db="EMBL/GenBank/DDBJ databases">
        <title>Leucobacter sp. nov., isolated from beetles.</title>
        <authorList>
            <person name="Hyun D.-W."/>
            <person name="Bae J.-W."/>
        </authorList>
    </citation>
    <scope>NUCLEOTIDE SEQUENCE [LARGE SCALE GENOMIC DNA]</scope>
    <source>
        <strain evidence="5 6">HDW9C</strain>
    </source>
</reference>
<dbReference type="Pfam" id="PF12833">
    <property type="entry name" value="HTH_18"/>
    <property type="match status" value="1"/>
</dbReference>
<dbReference type="KEGG" id="lvi:G7068_12505"/>
<dbReference type="EMBL" id="CP049863">
    <property type="protein sequence ID" value="QIK63926.1"/>
    <property type="molecule type" value="Genomic_DNA"/>
</dbReference>
<protein>
    <submittedName>
        <fullName evidence="5">AraC family transcriptional regulator</fullName>
    </submittedName>
</protein>
<dbReference type="GO" id="GO:0043565">
    <property type="term" value="F:sequence-specific DNA binding"/>
    <property type="evidence" value="ECO:0007669"/>
    <property type="project" value="InterPro"/>
</dbReference>